<dbReference type="PANTHER" id="PTHR36937:SF4">
    <property type="entry name" value="SECRETED PROTEIN"/>
    <property type="match status" value="1"/>
</dbReference>
<sequence>MLILSPIIILCLVNVGNAQIPIGKDTSTTNASDRQRTTENARVTTERPRKRHRHRRPDDPYRRQYAAYREQLAEVERQRKAQTDLYYQQYFDKMKDYAVRVHTQRYGQLLQQQSAQKAQFAKTMQEFGVASSDIPEVRDDSDVARRPASPFGGITDKSQINNDKVVARASAVPTGVMVKRPPSAIEPRPEDIDVHRKALHLESLCNRFLPTVRKHCFDVDKTDKKYAARCKGYFHDCQTFLPKSDPLHNIAYAFDSNVGLNLGTWHVKGIPYYPINEEGAIGAGRQMNIPFGSWGGGYSDHIGVRDYWSQYQEIGANWYEGKYGYKSGWSVPLVQSLGIEGDTHAVVSVPLKPGEAGKPIGVDVGGGVGPYYQQNQHVGVDYLNGQVGTNFGVGVPMAGVGVNTGVGVSFPGVNDILGKKKRK</sequence>
<evidence type="ECO:0000313" key="3">
    <source>
        <dbReference type="EMBL" id="CAI5442053.1"/>
    </source>
</evidence>
<dbReference type="EMBL" id="CANHGI010000002">
    <property type="protein sequence ID" value="CAI5442053.1"/>
    <property type="molecule type" value="Genomic_DNA"/>
</dbReference>
<feature type="region of interest" description="Disordered" evidence="1">
    <location>
        <begin position="22"/>
        <end position="60"/>
    </location>
</feature>
<feature type="compositionally biased region" description="Basic and acidic residues" evidence="1">
    <location>
        <begin position="135"/>
        <end position="145"/>
    </location>
</feature>
<evidence type="ECO:0000256" key="1">
    <source>
        <dbReference type="SAM" id="MobiDB-lite"/>
    </source>
</evidence>
<keyword evidence="2" id="KW-0732">Signal</keyword>
<dbReference type="Proteomes" id="UP001152747">
    <property type="component" value="Unassembled WGS sequence"/>
</dbReference>
<proteinExistence type="predicted"/>
<evidence type="ECO:0000313" key="4">
    <source>
        <dbReference type="Proteomes" id="UP001152747"/>
    </source>
</evidence>
<dbReference type="AlphaFoldDB" id="A0A9P1IC06"/>
<keyword evidence="4" id="KW-1185">Reference proteome</keyword>
<dbReference type="OrthoDB" id="5801899at2759"/>
<dbReference type="PANTHER" id="PTHR36937">
    <property type="entry name" value="PROTEIN CBG20935-RELATED"/>
    <property type="match status" value="1"/>
</dbReference>
<organism evidence="3 4">
    <name type="scientific">Caenorhabditis angaria</name>
    <dbReference type="NCBI Taxonomy" id="860376"/>
    <lineage>
        <taxon>Eukaryota</taxon>
        <taxon>Metazoa</taxon>
        <taxon>Ecdysozoa</taxon>
        <taxon>Nematoda</taxon>
        <taxon>Chromadorea</taxon>
        <taxon>Rhabditida</taxon>
        <taxon>Rhabditina</taxon>
        <taxon>Rhabditomorpha</taxon>
        <taxon>Rhabditoidea</taxon>
        <taxon>Rhabditidae</taxon>
        <taxon>Peloderinae</taxon>
        <taxon>Caenorhabditis</taxon>
    </lineage>
</organism>
<feature type="region of interest" description="Disordered" evidence="1">
    <location>
        <begin position="135"/>
        <end position="157"/>
    </location>
</feature>
<feature type="signal peptide" evidence="2">
    <location>
        <begin position="1"/>
        <end position="18"/>
    </location>
</feature>
<protein>
    <submittedName>
        <fullName evidence="3">Uncharacterized protein</fullName>
    </submittedName>
</protein>
<evidence type="ECO:0000256" key="2">
    <source>
        <dbReference type="SAM" id="SignalP"/>
    </source>
</evidence>
<accession>A0A9P1IC06</accession>
<comment type="caution">
    <text evidence="3">The sequence shown here is derived from an EMBL/GenBank/DDBJ whole genome shotgun (WGS) entry which is preliminary data.</text>
</comment>
<gene>
    <name evidence="3" type="ORF">CAMP_LOCUS4690</name>
</gene>
<feature type="chain" id="PRO_5040195483" evidence="2">
    <location>
        <begin position="19"/>
        <end position="423"/>
    </location>
</feature>
<name>A0A9P1IC06_9PELO</name>
<feature type="compositionally biased region" description="Basic and acidic residues" evidence="1">
    <location>
        <begin position="33"/>
        <end position="47"/>
    </location>
</feature>
<reference evidence="3" key="1">
    <citation type="submission" date="2022-11" db="EMBL/GenBank/DDBJ databases">
        <authorList>
            <person name="Kikuchi T."/>
        </authorList>
    </citation>
    <scope>NUCLEOTIDE SEQUENCE</scope>
    <source>
        <strain evidence="3">PS1010</strain>
    </source>
</reference>